<feature type="region of interest" description="Disordered" evidence="1">
    <location>
        <begin position="791"/>
        <end position="813"/>
    </location>
</feature>
<reference evidence="2 3" key="1">
    <citation type="submission" date="2024-02" db="EMBL/GenBank/DDBJ databases">
        <authorList>
            <person name="Chen Y."/>
            <person name="Shah S."/>
            <person name="Dougan E. K."/>
            <person name="Thang M."/>
            <person name="Chan C."/>
        </authorList>
    </citation>
    <scope>NUCLEOTIDE SEQUENCE [LARGE SCALE GENOMIC DNA]</scope>
</reference>
<sequence>MDETAVGIPDSTVGVAATLAQRYIQDHAVRRCDVGRASGKGQHKKWLPSALLRAAFGWASSSALQKSVSLATRSITSMALRTVAYWMEGSHGMVGKAQNAIAAMFMHCQRLYCDAVLQSGRHPDGETLRFGRLVVEFDETSQLQRLRYGSEKRVVEASFSVMVQRSTLLAVEGSGSAKYSSLVICPAALRRATAAGIWKAICCKQPVHPLRWASAFDLYVFTLVSDCAPANLKMIKWVQSQLPPNTLFIHHPCFMHEAHHTVETVWRGTGLNSMFCMANVVSYGQTFMDLMLQALAIIRSSLQVRHDPPNPTYRKYAMSMLEITFKLADEKLDSAPAMLSQSQRLRMELFCDIFNGDWKEGTLWHHCSVFCKCGGSKTKLIELATSLFMEMVMSSRPRIPALNRWLRCADTARWFLLGIACHNLLGQAFAQLFSKPDKKGAGKSADAGSILQLLSSIMCDIAGCETDGNGEIIAKPEDVASASFTASDIPVAKVQGVRAAKGLAWLQRIETPCEILAAVVCTEHVGHLSAWLLKGQSHQTWLHRDPQERPLVALATLRYSPAAKCVDALFHLLHDGKSGRLALFDGLQGSGVDTSACNDGDEQHEHEPLCLGIVFFCTLHVATKLWRRLIEPHQAFPWKLAALADNRLSQEEHESILLDFRRAKSCCLDEGFGARLQQRAIDDPTVLLEGGKLHPIVTLLTHQKIINAEIEDNFARANSVAKLARGKPVNLSTNCCKHVLAELKQEHVAQVAQLPSCRTTAVDKRFPDLKCIDRIKPPAWSPVLLTGLLPQGLDQAPSGNDGSNDDDDNADHRDSTIMGALLGIERDLSASELCPWQQCPQQAQRRDTDYQAITKGIQALASAKSHGQKRKRARGNFGFFQHVANTRVLLARNPGEVKGEFEKRVRVHAKETWKEEQETRDACKEQAVKKRRTGNSQHRCAPNVAPERDAAASGYGHCGLGDHQYPIEEKLFTAIADQPGFSDRLNQMWGDAHSDITDCGDTDLPLKKGKPLCLSFCRARCLSGQSADSQLVFSSTRNLMLNICRSLQPLYKKITKQISPSTRHPVLLVQSVCKETGAVLACNGWVLSLAGFRPLRVDGIELELPDLGALVPPCDVRLKSANIFKSVLSTFCFASMDRIAFDIAQSHTAYVGPSGTGRLEYCFQPQYTLAWGQLTSLHLANQLTWTPVCLVGHDNDGDGDDNEGDQDDANED</sequence>
<evidence type="ECO:0000313" key="3">
    <source>
        <dbReference type="Proteomes" id="UP001642484"/>
    </source>
</evidence>
<name>A0ABP0NZI4_9DINO</name>
<protein>
    <submittedName>
        <fullName evidence="2">Uncharacterized protein</fullName>
    </submittedName>
</protein>
<accession>A0ABP0NZI4</accession>
<comment type="caution">
    <text evidence="2">The sequence shown here is derived from an EMBL/GenBank/DDBJ whole genome shotgun (WGS) entry which is preliminary data.</text>
</comment>
<organism evidence="2 3">
    <name type="scientific">Durusdinium trenchii</name>
    <dbReference type="NCBI Taxonomy" id="1381693"/>
    <lineage>
        <taxon>Eukaryota</taxon>
        <taxon>Sar</taxon>
        <taxon>Alveolata</taxon>
        <taxon>Dinophyceae</taxon>
        <taxon>Suessiales</taxon>
        <taxon>Symbiodiniaceae</taxon>
        <taxon>Durusdinium</taxon>
    </lineage>
</organism>
<evidence type="ECO:0000313" key="2">
    <source>
        <dbReference type="EMBL" id="CAK9069195.1"/>
    </source>
</evidence>
<evidence type="ECO:0000256" key="1">
    <source>
        <dbReference type="SAM" id="MobiDB-lite"/>
    </source>
</evidence>
<gene>
    <name evidence="2" type="ORF">CCMP2556_LOCUS34017</name>
</gene>
<dbReference type="EMBL" id="CAXAMN010022417">
    <property type="protein sequence ID" value="CAK9069195.1"/>
    <property type="molecule type" value="Genomic_DNA"/>
</dbReference>
<dbReference type="Proteomes" id="UP001642484">
    <property type="component" value="Unassembled WGS sequence"/>
</dbReference>
<proteinExistence type="predicted"/>
<keyword evidence="3" id="KW-1185">Reference proteome</keyword>